<sequence length="61" mass="7234">MVNYWTYKIESNKKTGARFTPAFCILPTYVVKQADFLKFVFKIRVYLSIASFNSRNGFWII</sequence>
<evidence type="ECO:0000313" key="2">
    <source>
        <dbReference type="Proteomes" id="UP000192756"/>
    </source>
</evidence>
<dbReference type="Proteomes" id="UP000192756">
    <property type="component" value="Unassembled WGS sequence"/>
</dbReference>
<evidence type="ECO:0000313" key="1">
    <source>
        <dbReference type="EMBL" id="SMD02663.1"/>
    </source>
</evidence>
<dbReference type="STRING" id="151894.SAMN04488524_4276"/>
<reference evidence="2" key="1">
    <citation type="submission" date="2017-04" db="EMBL/GenBank/DDBJ databases">
        <authorList>
            <person name="Varghese N."/>
            <person name="Submissions S."/>
        </authorList>
    </citation>
    <scope>NUCLEOTIDE SEQUENCE [LARGE SCALE GENOMIC DNA]</scope>
    <source>
        <strain evidence="2">DSM 12126</strain>
    </source>
</reference>
<protein>
    <submittedName>
        <fullName evidence="1">Uncharacterized protein</fullName>
    </submittedName>
</protein>
<name>A0A1W2DYY9_9SPHI</name>
<organism evidence="1 2">
    <name type="scientific">Pedobacter africanus</name>
    <dbReference type="NCBI Taxonomy" id="151894"/>
    <lineage>
        <taxon>Bacteria</taxon>
        <taxon>Pseudomonadati</taxon>
        <taxon>Bacteroidota</taxon>
        <taxon>Sphingobacteriia</taxon>
        <taxon>Sphingobacteriales</taxon>
        <taxon>Sphingobacteriaceae</taxon>
        <taxon>Pedobacter</taxon>
    </lineage>
</organism>
<proteinExistence type="predicted"/>
<gene>
    <name evidence="1" type="ORF">SAMN04488524_4276</name>
</gene>
<dbReference type="AlphaFoldDB" id="A0A1W2DYY9"/>
<accession>A0A1W2DYY9</accession>
<keyword evidence="2" id="KW-1185">Reference proteome</keyword>
<dbReference type="EMBL" id="FWXT01000004">
    <property type="protein sequence ID" value="SMD02663.1"/>
    <property type="molecule type" value="Genomic_DNA"/>
</dbReference>